<proteinExistence type="predicted"/>
<reference evidence="2 3" key="1">
    <citation type="submission" date="2018-06" db="EMBL/GenBank/DDBJ databases">
        <authorList>
            <consortium name="Pathogen Informatics"/>
            <person name="Doyle S."/>
        </authorList>
    </citation>
    <scope>NUCLEOTIDE SEQUENCE [LARGE SCALE GENOMIC DNA]</scope>
    <source>
        <strain evidence="2 3">NCTC11165</strain>
    </source>
</reference>
<sequence>MRSAIIGGVAVACLLGLSACGNNNNNAETPAADGAETASTAAASATLDAPKPGLWRVSTAMEGMPGGAAVPPQEVCIKEAKLEAPVNTQQPGADCTTQPFARQGDAMVATSTCTLPGNMKADSTIRVTGDFNSRYVTEVTTKMDPAPTPQMAQTKVTMTAEHIGDCPAGQ</sequence>
<dbReference type="EMBL" id="UAQM01000011">
    <property type="protein sequence ID" value="SPU44131.1"/>
    <property type="molecule type" value="Genomic_DNA"/>
</dbReference>
<organism evidence="2 3">
    <name type="scientific">Brevundimonas diminuta</name>
    <name type="common">Pseudomonas diminuta</name>
    <dbReference type="NCBI Taxonomy" id="293"/>
    <lineage>
        <taxon>Bacteria</taxon>
        <taxon>Pseudomonadati</taxon>
        <taxon>Pseudomonadota</taxon>
        <taxon>Alphaproteobacteria</taxon>
        <taxon>Caulobacterales</taxon>
        <taxon>Caulobacteraceae</taxon>
        <taxon>Brevundimonas</taxon>
    </lineage>
</organism>
<feature type="signal peptide" evidence="1">
    <location>
        <begin position="1"/>
        <end position="21"/>
    </location>
</feature>
<dbReference type="Proteomes" id="UP000250358">
    <property type="component" value="Unassembled WGS sequence"/>
</dbReference>
<accession>A0A2X1BR52</accession>
<dbReference type="PROSITE" id="PS51257">
    <property type="entry name" value="PROKAR_LIPOPROTEIN"/>
    <property type="match status" value="1"/>
</dbReference>
<dbReference type="AlphaFoldDB" id="A0A2X1BR52"/>
<gene>
    <name evidence="2" type="ORF">NCTC11165_01529</name>
</gene>
<dbReference type="RefSeq" id="WP_128115557.1">
    <property type="nucleotide sequence ID" value="NZ_UAQM01000011.1"/>
</dbReference>
<evidence type="ECO:0000313" key="2">
    <source>
        <dbReference type="EMBL" id="SPU44131.1"/>
    </source>
</evidence>
<evidence type="ECO:0000313" key="3">
    <source>
        <dbReference type="Proteomes" id="UP000250358"/>
    </source>
</evidence>
<keyword evidence="1" id="KW-0732">Signal</keyword>
<feature type="chain" id="PRO_5015878499" evidence="1">
    <location>
        <begin position="22"/>
        <end position="170"/>
    </location>
</feature>
<dbReference type="InterPro" id="IPR022061">
    <property type="entry name" value="DUF3617"/>
</dbReference>
<dbReference type="Pfam" id="PF12276">
    <property type="entry name" value="DUF3617"/>
    <property type="match status" value="1"/>
</dbReference>
<protein>
    <submittedName>
        <fullName evidence="2">Protein of uncharacterized function (DUF3617)</fullName>
    </submittedName>
</protein>
<evidence type="ECO:0000256" key="1">
    <source>
        <dbReference type="SAM" id="SignalP"/>
    </source>
</evidence>
<name>A0A2X1BR52_BREDI</name>